<dbReference type="Proteomes" id="UP000254701">
    <property type="component" value="Unassembled WGS sequence"/>
</dbReference>
<proteinExistence type="predicted"/>
<evidence type="ECO:0000256" key="3">
    <source>
        <dbReference type="ARBA" id="ARBA00022989"/>
    </source>
</evidence>
<dbReference type="EMBL" id="UFSM01000001">
    <property type="protein sequence ID" value="SUU89155.1"/>
    <property type="molecule type" value="Genomic_DNA"/>
</dbReference>
<dbReference type="RefSeq" id="WP_115731376.1">
    <property type="nucleotide sequence ID" value="NZ_BAAAVY010000002.1"/>
</dbReference>
<evidence type="ECO:0000256" key="1">
    <source>
        <dbReference type="ARBA" id="ARBA00004141"/>
    </source>
</evidence>
<evidence type="ECO:0000256" key="2">
    <source>
        <dbReference type="ARBA" id="ARBA00022692"/>
    </source>
</evidence>
<sequence length="125" mass="13069">MFETDISALTAVGRLLLGGAFLFAGLRNIANTKLLSGMMSARGVPQAHLVLWAGIILQITAGLMLVVGFHTAYAAAVLIVFLIAGTLMFNNFWDHQGPDRASRINGVVSNVALAGSFLLVIAAGS</sequence>
<keyword evidence="4 5" id="KW-0472">Membrane</keyword>
<feature type="transmembrane region" description="Helical" evidence="5">
    <location>
        <begin position="73"/>
        <end position="92"/>
    </location>
</feature>
<feature type="transmembrane region" description="Helical" evidence="5">
    <location>
        <begin position="6"/>
        <end position="26"/>
    </location>
</feature>
<keyword evidence="3 5" id="KW-1133">Transmembrane helix</keyword>
<name>A0A380WK89_AMIAI</name>
<dbReference type="OrthoDB" id="8255719at2"/>
<comment type="subcellular location">
    <subcellularLocation>
        <location evidence="1">Membrane</location>
        <topology evidence="1">Multi-pass membrane protein</topology>
    </subcellularLocation>
</comment>
<dbReference type="GO" id="GO:0016020">
    <property type="term" value="C:membrane"/>
    <property type="evidence" value="ECO:0007669"/>
    <property type="project" value="UniProtKB-SubCell"/>
</dbReference>
<feature type="transmembrane region" description="Helical" evidence="5">
    <location>
        <begin position="47"/>
        <end position="67"/>
    </location>
</feature>
<evidence type="ECO:0000313" key="6">
    <source>
        <dbReference type="EMBL" id="SUU89155.1"/>
    </source>
</evidence>
<dbReference type="AlphaFoldDB" id="A0A380WK89"/>
<protein>
    <submittedName>
        <fullName evidence="6">DoxX</fullName>
    </submittedName>
</protein>
<gene>
    <name evidence="6" type="ORF">NCTC10684_02388</name>
</gene>
<accession>A0A380WK89</accession>
<evidence type="ECO:0000313" key="7">
    <source>
        <dbReference type="Proteomes" id="UP000254701"/>
    </source>
</evidence>
<organism evidence="6 7">
    <name type="scientific">Aminobacter aminovorans</name>
    <name type="common">Chelatobacter heintzii</name>
    <dbReference type="NCBI Taxonomy" id="83263"/>
    <lineage>
        <taxon>Bacteria</taxon>
        <taxon>Pseudomonadati</taxon>
        <taxon>Pseudomonadota</taxon>
        <taxon>Alphaproteobacteria</taxon>
        <taxon>Hyphomicrobiales</taxon>
        <taxon>Phyllobacteriaceae</taxon>
        <taxon>Aminobacter</taxon>
    </lineage>
</organism>
<keyword evidence="2 5" id="KW-0812">Transmembrane</keyword>
<dbReference type="InterPro" id="IPR032808">
    <property type="entry name" value="DoxX"/>
</dbReference>
<evidence type="ECO:0000256" key="5">
    <source>
        <dbReference type="SAM" id="Phobius"/>
    </source>
</evidence>
<reference evidence="6 7" key="1">
    <citation type="submission" date="2018-06" db="EMBL/GenBank/DDBJ databases">
        <authorList>
            <consortium name="Pathogen Informatics"/>
            <person name="Doyle S."/>
        </authorList>
    </citation>
    <scope>NUCLEOTIDE SEQUENCE [LARGE SCALE GENOMIC DNA]</scope>
    <source>
        <strain evidence="6 7">NCTC10684</strain>
    </source>
</reference>
<dbReference type="Pfam" id="PF07681">
    <property type="entry name" value="DoxX"/>
    <property type="match status" value="1"/>
</dbReference>
<evidence type="ECO:0000256" key="4">
    <source>
        <dbReference type="ARBA" id="ARBA00023136"/>
    </source>
</evidence>
<feature type="transmembrane region" description="Helical" evidence="5">
    <location>
        <begin position="104"/>
        <end position="124"/>
    </location>
</feature>